<dbReference type="GO" id="GO:0008168">
    <property type="term" value="F:methyltransferase activity"/>
    <property type="evidence" value="ECO:0007669"/>
    <property type="project" value="UniProtKB-KW"/>
</dbReference>
<keyword evidence="1" id="KW-0489">Methyltransferase</keyword>
<dbReference type="SUPFAM" id="SSF82282">
    <property type="entry name" value="Homocysteine S-methyltransferase"/>
    <property type="match status" value="1"/>
</dbReference>
<protein>
    <recommendedName>
        <fullName evidence="4">Hcy-binding domain-containing protein</fullName>
    </recommendedName>
</protein>
<keyword evidence="3" id="KW-0175">Coiled coil</keyword>
<reference evidence="5" key="1">
    <citation type="submission" date="2018-05" db="EMBL/GenBank/DDBJ databases">
        <authorList>
            <person name="Lanie J.A."/>
            <person name="Ng W.-L."/>
            <person name="Kazmierczak K.M."/>
            <person name="Andrzejewski T.M."/>
            <person name="Davidsen T.M."/>
            <person name="Wayne K.J."/>
            <person name="Tettelin H."/>
            <person name="Glass J.I."/>
            <person name="Rusch D."/>
            <person name="Podicherti R."/>
            <person name="Tsui H.-C.T."/>
            <person name="Winkler M.E."/>
        </authorList>
    </citation>
    <scope>NUCLEOTIDE SEQUENCE</scope>
</reference>
<evidence type="ECO:0000256" key="2">
    <source>
        <dbReference type="ARBA" id="ARBA00022679"/>
    </source>
</evidence>
<evidence type="ECO:0000256" key="1">
    <source>
        <dbReference type="ARBA" id="ARBA00022603"/>
    </source>
</evidence>
<dbReference type="PROSITE" id="PS50970">
    <property type="entry name" value="HCY"/>
    <property type="match status" value="1"/>
</dbReference>
<evidence type="ECO:0000259" key="4">
    <source>
        <dbReference type="PROSITE" id="PS50970"/>
    </source>
</evidence>
<sequence length="346" mass="38071">MITIESQIKEKGYLLADGATGTNLFAMGLESGDPPEFWNLEYPERVRANHENFMHAGSDIVLTNSFGANKYRLALHNAENRVEELNFESAKLAKKSSNKFEKHIFIAGSIGPTGEILEPLGTLSKKDAEEAFKRQALALRDGGVDLLWIESLSSDEEMEAALLGAKESLLPIICSYSFETHGKTMMGLEPSQIIELAEKFSPDVIAYGANCGIGASELIGSLICFKTFKKNTDLLIVAKGNCGVPEFKEDAITYNGTPELMANYARHARDMGATIIGGCCGTTHVHIKAMSESLESYKPLVEKIDLDSIIEELGPMTAGNIEMINNYLNPGSTQIKEKRERKRKRR</sequence>
<dbReference type="EMBL" id="UINC01061929">
    <property type="protein sequence ID" value="SVB88025.1"/>
    <property type="molecule type" value="Genomic_DNA"/>
</dbReference>
<dbReference type="GO" id="GO:0032259">
    <property type="term" value="P:methylation"/>
    <property type="evidence" value="ECO:0007669"/>
    <property type="project" value="UniProtKB-KW"/>
</dbReference>
<dbReference type="InterPro" id="IPR036589">
    <property type="entry name" value="HCY_dom_sf"/>
</dbReference>
<dbReference type="PANTHER" id="PTHR11103">
    <property type="entry name" value="SLR1189 PROTEIN"/>
    <property type="match status" value="1"/>
</dbReference>
<organism evidence="5">
    <name type="scientific">marine metagenome</name>
    <dbReference type="NCBI Taxonomy" id="408172"/>
    <lineage>
        <taxon>unclassified sequences</taxon>
        <taxon>metagenomes</taxon>
        <taxon>ecological metagenomes</taxon>
    </lineage>
</organism>
<evidence type="ECO:0000256" key="3">
    <source>
        <dbReference type="SAM" id="Coils"/>
    </source>
</evidence>
<dbReference type="AlphaFoldDB" id="A0A382HLR6"/>
<accession>A0A382HLR6</accession>
<dbReference type="NCBIfam" id="NF005718">
    <property type="entry name" value="PRK07534.1"/>
    <property type="match status" value="1"/>
</dbReference>
<dbReference type="InterPro" id="IPR003726">
    <property type="entry name" value="HCY_dom"/>
</dbReference>
<dbReference type="PANTHER" id="PTHR11103:SF18">
    <property type="entry name" value="SLR1189 PROTEIN"/>
    <property type="match status" value="1"/>
</dbReference>
<proteinExistence type="predicted"/>
<dbReference type="Gene3D" id="3.20.20.330">
    <property type="entry name" value="Homocysteine-binding-like domain"/>
    <property type="match status" value="1"/>
</dbReference>
<keyword evidence="2" id="KW-0808">Transferase</keyword>
<name>A0A382HLR6_9ZZZZ</name>
<feature type="coiled-coil region" evidence="3">
    <location>
        <begin position="68"/>
        <end position="95"/>
    </location>
</feature>
<gene>
    <name evidence="5" type="ORF">METZ01_LOCUS240879</name>
</gene>
<evidence type="ECO:0000313" key="5">
    <source>
        <dbReference type="EMBL" id="SVB88025.1"/>
    </source>
</evidence>
<dbReference type="Pfam" id="PF02574">
    <property type="entry name" value="S-methyl_trans"/>
    <property type="match status" value="1"/>
</dbReference>
<feature type="domain" description="Hcy-binding" evidence="4">
    <location>
        <begin position="2"/>
        <end position="294"/>
    </location>
</feature>